<dbReference type="Gene3D" id="1.10.10.10">
    <property type="entry name" value="Winged helix-like DNA-binding domain superfamily/Winged helix DNA-binding domain"/>
    <property type="match status" value="1"/>
</dbReference>
<dbReference type="EMBL" id="NEXC01000015">
    <property type="protein sequence ID" value="PSN83765.1"/>
    <property type="molecule type" value="Genomic_DNA"/>
</dbReference>
<dbReference type="GO" id="GO:0043200">
    <property type="term" value="P:response to amino acid"/>
    <property type="evidence" value="ECO:0007669"/>
    <property type="project" value="TreeGrafter"/>
</dbReference>
<dbReference type="CDD" id="cd00090">
    <property type="entry name" value="HTH_ARSR"/>
    <property type="match status" value="1"/>
</dbReference>
<protein>
    <recommendedName>
        <fullName evidence="4">HTH asnC-type domain-containing protein</fullName>
    </recommendedName>
</protein>
<dbReference type="SMART" id="SM00344">
    <property type="entry name" value="HTH_ASNC"/>
    <property type="match status" value="1"/>
</dbReference>
<feature type="domain" description="HTH asnC-type" evidence="4">
    <location>
        <begin position="11"/>
        <end position="70"/>
    </location>
</feature>
<organism evidence="5 6">
    <name type="scientific">Candidatus Marsarchaeota G1 archaeon OSP_D</name>
    <dbReference type="NCBI Taxonomy" id="1978155"/>
    <lineage>
        <taxon>Archaea</taxon>
        <taxon>Candidatus Marsarchaeota</taxon>
        <taxon>Candidatus Marsarchaeota group 1</taxon>
    </lineage>
</organism>
<evidence type="ECO:0000256" key="3">
    <source>
        <dbReference type="ARBA" id="ARBA00023163"/>
    </source>
</evidence>
<gene>
    <name evidence="5" type="ORF">B9Q01_03480</name>
</gene>
<dbReference type="InterPro" id="IPR019888">
    <property type="entry name" value="Tscrpt_reg_AsnC-like"/>
</dbReference>
<dbReference type="PROSITE" id="PS50956">
    <property type="entry name" value="HTH_ASNC_2"/>
    <property type="match status" value="1"/>
</dbReference>
<dbReference type="InterPro" id="IPR036390">
    <property type="entry name" value="WH_DNA-bd_sf"/>
</dbReference>
<dbReference type="InterPro" id="IPR019885">
    <property type="entry name" value="Tscrpt_reg_HTH_AsnC-type_CS"/>
</dbReference>
<evidence type="ECO:0000259" key="4">
    <source>
        <dbReference type="PROSITE" id="PS50956"/>
    </source>
</evidence>
<keyword evidence="3" id="KW-0804">Transcription</keyword>
<dbReference type="SUPFAM" id="SSF46785">
    <property type="entry name" value="Winged helix' DNA-binding domain"/>
    <property type="match status" value="1"/>
</dbReference>
<keyword evidence="2" id="KW-0238">DNA-binding</keyword>
<reference evidence="5 6" key="1">
    <citation type="submission" date="2017-04" db="EMBL/GenBank/DDBJ databases">
        <title>Novel microbial lineages endemic to geothermal iron-oxide mats fill important gaps in the evolutionary history of Archaea.</title>
        <authorList>
            <person name="Jay Z.J."/>
            <person name="Beam J.P."/>
            <person name="Dlakic M."/>
            <person name="Rusch D.B."/>
            <person name="Kozubal M.A."/>
            <person name="Inskeep W.P."/>
        </authorList>
    </citation>
    <scope>NUCLEOTIDE SEQUENCE [LARGE SCALE GENOMIC DNA]</scope>
    <source>
        <strain evidence="5">OSP_D</strain>
    </source>
</reference>
<dbReference type="PANTHER" id="PTHR30154">
    <property type="entry name" value="LEUCINE-RESPONSIVE REGULATORY PROTEIN"/>
    <property type="match status" value="1"/>
</dbReference>
<dbReference type="InterPro" id="IPR036388">
    <property type="entry name" value="WH-like_DNA-bd_sf"/>
</dbReference>
<evidence type="ECO:0000313" key="5">
    <source>
        <dbReference type="EMBL" id="PSN83765.1"/>
    </source>
</evidence>
<dbReference type="AlphaFoldDB" id="A0A2R6ABQ0"/>
<dbReference type="Pfam" id="PF01037">
    <property type="entry name" value="AsnC_trans_reg"/>
    <property type="match status" value="1"/>
</dbReference>
<sequence>MPKFSKSVSEEIDKRIIEELKLNSRVTFENLAKKIGVSTSTVYNRIRALRKKGVIRGYTIVLDRAKSGSGTGALLLITIDGQANVETVSSELCKLNEVESVYEIGGEADIVVLVFAQSIEKLRELVNDKINSIKGVSNVTPLVILKTYKEYGMTF</sequence>
<dbReference type="InterPro" id="IPR011008">
    <property type="entry name" value="Dimeric_a/b-barrel"/>
</dbReference>
<dbReference type="InterPro" id="IPR019887">
    <property type="entry name" value="Tscrpt_reg_AsnC/Lrp_C"/>
</dbReference>
<dbReference type="Gene3D" id="3.30.70.920">
    <property type="match status" value="1"/>
</dbReference>
<dbReference type="GO" id="GO:0043565">
    <property type="term" value="F:sequence-specific DNA binding"/>
    <property type="evidence" value="ECO:0007669"/>
    <property type="project" value="InterPro"/>
</dbReference>
<evidence type="ECO:0000256" key="1">
    <source>
        <dbReference type="ARBA" id="ARBA00023015"/>
    </source>
</evidence>
<dbReference type="PANTHER" id="PTHR30154:SF34">
    <property type="entry name" value="TRANSCRIPTIONAL REGULATOR AZLB"/>
    <property type="match status" value="1"/>
</dbReference>
<dbReference type="Proteomes" id="UP000240880">
    <property type="component" value="Unassembled WGS sequence"/>
</dbReference>
<dbReference type="PROSITE" id="PS00519">
    <property type="entry name" value="HTH_ASNC_1"/>
    <property type="match status" value="1"/>
</dbReference>
<evidence type="ECO:0000256" key="2">
    <source>
        <dbReference type="ARBA" id="ARBA00023125"/>
    </source>
</evidence>
<dbReference type="InterPro" id="IPR011991">
    <property type="entry name" value="ArsR-like_HTH"/>
</dbReference>
<comment type="caution">
    <text evidence="5">The sequence shown here is derived from an EMBL/GenBank/DDBJ whole genome shotgun (WGS) entry which is preliminary data.</text>
</comment>
<dbReference type="PRINTS" id="PR00033">
    <property type="entry name" value="HTHASNC"/>
</dbReference>
<dbReference type="GO" id="GO:0005829">
    <property type="term" value="C:cytosol"/>
    <property type="evidence" value="ECO:0007669"/>
    <property type="project" value="TreeGrafter"/>
</dbReference>
<dbReference type="Pfam" id="PF13412">
    <property type="entry name" value="HTH_24"/>
    <property type="match status" value="1"/>
</dbReference>
<dbReference type="InterPro" id="IPR000485">
    <property type="entry name" value="AsnC-type_HTH_dom"/>
</dbReference>
<evidence type="ECO:0000313" key="6">
    <source>
        <dbReference type="Proteomes" id="UP000240880"/>
    </source>
</evidence>
<accession>A0A2R6ABQ0</accession>
<dbReference type="SUPFAM" id="SSF54909">
    <property type="entry name" value="Dimeric alpha+beta barrel"/>
    <property type="match status" value="1"/>
</dbReference>
<proteinExistence type="predicted"/>
<keyword evidence="1" id="KW-0805">Transcription regulation</keyword>
<name>A0A2R6ABQ0_9ARCH</name>